<reference evidence="2" key="1">
    <citation type="journal article" date="2014" name="Int. J. Syst. Evol. Microbiol.">
        <title>Complete genome sequence of Corynebacterium casei LMG S-19264T (=DSM 44701T), isolated from a smear-ripened cheese.</title>
        <authorList>
            <consortium name="US DOE Joint Genome Institute (JGI-PGF)"/>
            <person name="Walter F."/>
            <person name="Albersmeier A."/>
            <person name="Kalinowski J."/>
            <person name="Ruckert C."/>
        </authorList>
    </citation>
    <scope>NUCLEOTIDE SEQUENCE</scope>
    <source>
        <strain evidence="2">KCTC 23224</strain>
    </source>
</reference>
<keyword evidence="1" id="KW-0812">Transmembrane</keyword>
<dbReference type="Proteomes" id="UP000642809">
    <property type="component" value="Unassembled WGS sequence"/>
</dbReference>
<protein>
    <submittedName>
        <fullName evidence="2">Uncharacterized protein</fullName>
    </submittedName>
</protein>
<organism evidence="2 3">
    <name type="scientific">Mongoliitalea lutea</name>
    <dbReference type="NCBI Taxonomy" id="849756"/>
    <lineage>
        <taxon>Bacteria</taxon>
        <taxon>Pseudomonadati</taxon>
        <taxon>Bacteroidota</taxon>
        <taxon>Cytophagia</taxon>
        <taxon>Cytophagales</taxon>
        <taxon>Cyclobacteriaceae</taxon>
        <taxon>Mongoliitalea</taxon>
    </lineage>
</organism>
<dbReference type="EMBL" id="BMYF01000018">
    <property type="protein sequence ID" value="GHB45494.1"/>
    <property type="molecule type" value="Genomic_DNA"/>
</dbReference>
<feature type="transmembrane region" description="Helical" evidence="1">
    <location>
        <begin position="44"/>
        <end position="61"/>
    </location>
</feature>
<evidence type="ECO:0000313" key="3">
    <source>
        <dbReference type="Proteomes" id="UP000642809"/>
    </source>
</evidence>
<gene>
    <name evidence="2" type="ORF">GCM10008106_28120</name>
</gene>
<evidence type="ECO:0000313" key="2">
    <source>
        <dbReference type="EMBL" id="GHB45494.1"/>
    </source>
</evidence>
<keyword evidence="1" id="KW-1133">Transmembrane helix</keyword>
<keyword evidence="3" id="KW-1185">Reference proteome</keyword>
<proteinExistence type="predicted"/>
<keyword evidence="1" id="KW-0472">Membrane</keyword>
<reference evidence="2" key="2">
    <citation type="submission" date="2020-09" db="EMBL/GenBank/DDBJ databases">
        <authorList>
            <person name="Sun Q."/>
            <person name="Kim S."/>
        </authorList>
    </citation>
    <scope>NUCLEOTIDE SEQUENCE</scope>
    <source>
        <strain evidence="2">KCTC 23224</strain>
    </source>
</reference>
<comment type="caution">
    <text evidence="2">The sequence shown here is derived from an EMBL/GenBank/DDBJ whole genome shotgun (WGS) entry which is preliminary data.</text>
</comment>
<dbReference type="AlphaFoldDB" id="A0A8J3D128"/>
<dbReference type="RefSeq" id="WP_189583904.1">
    <property type="nucleotide sequence ID" value="NZ_BMYF01000018.1"/>
</dbReference>
<feature type="transmembrane region" description="Helical" evidence="1">
    <location>
        <begin position="20"/>
        <end position="38"/>
    </location>
</feature>
<name>A0A8J3D128_9BACT</name>
<sequence length="62" mass="6434">MRKLDEIQLEQISGGDRVTAFCAGFAASSAIYAAGAVFNWWNPIGPAGILTISAVGVACAIY</sequence>
<accession>A0A8J3D128</accession>
<evidence type="ECO:0000256" key="1">
    <source>
        <dbReference type="SAM" id="Phobius"/>
    </source>
</evidence>